<reference evidence="2" key="1">
    <citation type="submission" date="2016-10" db="EMBL/GenBank/DDBJ databases">
        <authorList>
            <person name="Varghese N."/>
            <person name="Submissions S."/>
        </authorList>
    </citation>
    <scope>NUCLEOTIDE SEQUENCE [LARGE SCALE GENOMIC DNA]</scope>
    <source>
        <strain evidence="2">DSM 44208</strain>
    </source>
</reference>
<evidence type="ECO:0000313" key="1">
    <source>
        <dbReference type="EMBL" id="SFO99135.1"/>
    </source>
</evidence>
<keyword evidence="2" id="KW-1185">Reference proteome</keyword>
<proteinExistence type="predicted"/>
<accession>A0A1I5LPH9</accession>
<organism evidence="1 2">
    <name type="scientific">Geodermatophilus dictyosporus</name>
    <dbReference type="NCBI Taxonomy" id="1523247"/>
    <lineage>
        <taxon>Bacteria</taxon>
        <taxon>Bacillati</taxon>
        <taxon>Actinomycetota</taxon>
        <taxon>Actinomycetes</taxon>
        <taxon>Geodermatophilales</taxon>
        <taxon>Geodermatophilaceae</taxon>
        <taxon>Geodermatophilus</taxon>
    </lineage>
</organism>
<name>A0A1I5LPH9_9ACTN</name>
<gene>
    <name evidence="1" type="ORF">SAMN05660464_1841</name>
</gene>
<dbReference type="AlphaFoldDB" id="A0A1I5LPH9"/>
<dbReference type="Proteomes" id="UP000198857">
    <property type="component" value="Unassembled WGS sequence"/>
</dbReference>
<protein>
    <submittedName>
        <fullName evidence="1">Uncharacterized protein</fullName>
    </submittedName>
</protein>
<dbReference type="EMBL" id="FOWQ01000002">
    <property type="protein sequence ID" value="SFO99135.1"/>
    <property type="molecule type" value="Genomic_DNA"/>
</dbReference>
<sequence length="41" mass="4302">MADNVHGEDLQVLRAAVAPLRLLTVALTSSPEAVAARERGC</sequence>
<evidence type="ECO:0000313" key="2">
    <source>
        <dbReference type="Proteomes" id="UP000198857"/>
    </source>
</evidence>